<keyword evidence="2" id="KW-1185">Reference proteome</keyword>
<reference evidence="1 2" key="1">
    <citation type="journal article" date="2022" name="Environ. Microbiol. Rep.">
        <title>Eco-phylogenetic analyses reveal divergent evolution of vitamin B12 metabolism in the marine bacterial family 'Psychromonadaceae'.</title>
        <authorList>
            <person name="Jin X."/>
            <person name="Yang Y."/>
            <person name="Cao H."/>
            <person name="Gao B."/>
            <person name="Zhao Z."/>
        </authorList>
    </citation>
    <scope>NUCLEOTIDE SEQUENCE [LARGE SCALE GENOMIC DNA]</scope>
    <source>
        <strain evidence="1 2">MKS20</strain>
    </source>
</reference>
<dbReference type="Proteomes" id="UP001201273">
    <property type="component" value="Unassembled WGS sequence"/>
</dbReference>
<evidence type="ECO:0000313" key="2">
    <source>
        <dbReference type="Proteomes" id="UP001201273"/>
    </source>
</evidence>
<gene>
    <name evidence="1" type="ORF">K6Y31_16000</name>
</gene>
<name>A0ABS8WCT7_9GAMM</name>
<organism evidence="1 2">
    <name type="scientific">Motilimonas cestriensis</name>
    <dbReference type="NCBI Taxonomy" id="2742685"/>
    <lineage>
        <taxon>Bacteria</taxon>
        <taxon>Pseudomonadati</taxon>
        <taxon>Pseudomonadota</taxon>
        <taxon>Gammaproteobacteria</taxon>
        <taxon>Alteromonadales</taxon>
        <taxon>Alteromonadales genera incertae sedis</taxon>
        <taxon>Motilimonas</taxon>
    </lineage>
</organism>
<sequence>MEDEAVDETPLPSIEEQRAIVAKLKALEAKGELTPEVMAEHFATYATETNRVKNLAATEEEE</sequence>
<evidence type="ECO:0000313" key="1">
    <source>
        <dbReference type="EMBL" id="MCE2596305.1"/>
    </source>
</evidence>
<dbReference type="EMBL" id="JAIMJA010000017">
    <property type="protein sequence ID" value="MCE2596305.1"/>
    <property type="molecule type" value="Genomic_DNA"/>
</dbReference>
<proteinExistence type="predicted"/>
<comment type="caution">
    <text evidence="1">The sequence shown here is derived from an EMBL/GenBank/DDBJ whole genome shotgun (WGS) entry which is preliminary data.</text>
</comment>
<protein>
    <submittedName>
        <fullName evidence="1">Uncharacterized protein</fullName>
    </submittedName>
</protein>
<accession>A0ABS8WCT7</accession>